<gene>
    <name evidence="1" type="ORF">EUGRSUZ_G00522</name>
</gene>
<proteinExistence type="predicted"/>
<dbReference type="AlphaFoldDB" id="A0A059BBB5"/>
<dbReference type="Gramene" id="KCW62930">
    <property type="protein sequence ID" value="KCW62930"/>
    <property type="gene ID" value="EUGRSUZ_G00522"/>
</dbReference>
<organism evidence="1">
    <name type="scientific">Eucalyptus grandis</name>
    <name type="common">Flooded gum</name>
    <dbReference type="NCBI Taxonomy" id="71139"/>
    <lineage>
        <taxon>Eukaryota</taxon>
        <taxon>Viridiplantae</taxon>
        <taxon>Streptophyta</taxon>
        <taxon>Embryophyta</taxon>
        <taxon>Tracheophyta</taxon>
        <taxon>Spermatophyta</taxon>
        <taxon>Magnoliopsida</taxon>
        <taxon>eudicotyledons</taxon>
        <taxon>Gunneridae</taxon>
        <taxon>Pentapetalae</taxon>
        <taxon>rosids</taxon>
        <taxon>malvids</taxon>
        <taxon>Myrtales</taxon>
        <taxon>Myrtaceae</taxon>
        <taxon>Myrtoideae</taxon>
        <taxon>Eucalypteae</taxon>
        <taxon>Eucalyptus</taxon>
    </lineage>
</organism>
<name>A0A059BBB5_EUCGR</name>
<dbReference type="EMBL" id="KK198759">
    <property type="protein sequence ID" value="KCW62930.1"/>
    <property type="molecule type" value="Genomic_DNA"/>
</dbReference>
<dbReference type="InParanoid" id="A0A059BBB5"/>
<reference evidence="1" key="1">
    <citation type="submission" date="2013-07" db="EMBL/GenBank/DDBJ databases">
        <title>The genome of Eucalyptus grandis.</title>
        <authorList>
            <person name="Schmutz J."/>
            <person name="Hayes R."/>
            <person name="Myburg A."/>
            <person name="Tuskan G."/>
            <person name="Grattapaglia D."/>
            <person name="Rokhsar D.S."/>
        </authorList>
    </citation>
    <scope>NUCLEOTIDE SEQUENCE</scope>
    <source>
        <tissue evidence="1">Leaf extractions</tissue>
    </source>
</reference>
<accession>A0A059BBB5</accession>
<protein>
    <submittedName>
        <fullName evidence="1">Uncharacterized protein</fullName>
    </submittedName>
</protein>
<sequence length="73" mass="8561">MTSIARSSVVWLQFRSYAVLTARRSFGLFFRFSDRWKLAASSNRMEKDAPAQLTPNHHFQIFSPPIELFHFLV</sequence>
<evidence type="ECO:0000313" key="1">
    <source>
        <dbReference type="EMBL" id="KCW62930.1"/>
    </source>
</evidence>